<reference evidence="2" key="1">
    <citation type="journal article" date="2021" name="Proc. Natl. Acad. Sci. U.S.A.">
        <title>A Catalog of Tens of Thousands of Viruses from Human Metagenomes Reveals Hidden Associations with Chronic Diseases.</title>
        <authorList>
            <person name="Tisza M.J."/>
            <person name="Buck C.B."/>
        </authorList>
    </citation>
    <scope>NUCLEOTIDE SEQUENCE</scope>
    <source>
        <strain evidence="2">CtCop38</strain>
    </source>
</reference>
<keyword evidence="1" id="KW-0812">Transmembrane</keyword>
<sequence length="63" mass="7515">MRIQSKYAPLRNEKGQAKCRFYLHFSVVILYRFFFTASSHFCKKIKPSSWDSMVFNRGGSIRF</sequence>
<keyword evidence="1" id="KW-0472">Membrane</keyword>
<protein>
    <submittedName>
        <fullName evidence="2">Uncharacterized protein</fullName>
    </submittedName>
</protein>
<name>A0A8S5MZ06_9CAUD</name>
<organism evidence="2">
    <name type="scientific">Myoviridae sp. ctCop38</name>
    <dbReference type="NCBI Taxonomy" id="2826632"/>
    <lineage>
        <taxon>Viruses</taxon>
        <taxon>Duplodnaviria</taxon>
        <taxon>Heunggongvirae</taxon>
        <taxon>Uroviricota</taxon>
        <taxon>Caudoviricetes</taxon>
    </lineage>
</organism>
<keyword evidence="1" id="KW-1133">Transmembrane helix</keyword>
<evidence type="ECO:0000313" key="2">
    <source>
        <dbReference type="EMBL" id="DAD87359.1"/>
    </source>
</evidence>
<proteinExistence type="predicted"/>
<evidence type="ECO:0000256" key="1">
    <source>
        <dbReference type="SAM" id="Phobius"/>
    </source>
</evidence>
<accession>A0A8S5MZ06</accession>
<feature type="transmembrane region" description="Helical" evidence="1">
    <location>
        <begin position="21"/>
        <end position="41"/>
    </location>
</feature>
<dbReference type="EMBL" id="BK015019">
    <property type="protein sequence ID" value="DAD87359.1"/>
    <property type="molecule type" value="Genomic_DNA"/>
</dbReference>